<evidence type="ECO:0000313" key="9">
    <source>
        <dbReference type="EMBL" id="SER27364.1"/>
    </source>
</evidence>
<dbReference type="Pfam" id="PF03963">
    <property type="entry name" value="FlgD"/>
    <property type="match status" value="1"/>
</dbReference>
<accession>A0A1H9MUI9</accession>
<protein>
    <recommendedName>
        <fullName evidence="2 5">Basal-body rod modification protein FlgD</fullName>
    </recommendedName>
</protein>
<evidence type="ECO:0000259" key="8">
    <source>
        <dbReference type="Pfam" id="PF13861"/>
    </source>
</evidence>
<dbReference type="RefSeq" id="WP_091456974.1">
    <property type="nucleotide sequence ID" value="NZ_FOGD01000006.1"/>
</dbReference>
<dbReference type="AlphaFoldDB" id="A0A1H9MUI9"/>
<dbReference type="OrthoDB" id="9785233at2"/>
<organism evidence="9 10">
    <name type="scientific">Giesbergeria anulus</name>
    <dbReference type="NCBI Taxonomy" id="180197"/>
    <lineage>
        <taxon>Bacteria</taxon>
        <taxon>Pseudomonadati</taxon>
        <taxon>Pseudomonadota</taxon>
        <taxon>Betaproteobacteria</taxon>
        <taxon>Burkholderiales</taxon>
        <taxon>Comamonadaceae</taxon>
        <taxon>Giesbergeria</taxon>
    </lineage>
</organism>
<evidence type="ECO:0000259" key="7">
    <source>
        <dbReference type="Pfam" id="PF13860"/>
    </source>
</evidence>
<evidence type="ECO:0000256" key="4">
    <source>
        <dbReference type="ARBA" id="ARBA00024746"/>
    </source>
</evidence>
<evidence type="ECO:0000256" key="5">
    <source>
        <dbReference type="RuleBase" id="RU362076"/>
    </source>
</evidence>
<dbReference type="InterPro" id="IPR025963">
    <property type="entry name" value="FLgD_Tudor"/>
</dbReference>
<evidence type="ECO:0000256" key="6">
    <source>
        <dbReference type="SAM" id="MobiDB-lite"/>
    </source>
</evidence>
<dbReference type="Gene3D" id="2.30.30.910">
    <property type="match status" value="1"/>
</dbReference>
<dbReference type="GO" id="GO:0044781">
    <property type="term" value="P:bacterial-type flagellum organization"/>
    <property type="evidence" value="ECO:0007669"/>
    <property type="project" value="UniProtKB-UniRule"/>
</dbReference>
<feature type="region of interest" description="Disordered" evidence="6">
    <location>
        <begin position="1"/>
        <end position="29"/>
    </location>
</feature>
<feature type="domain" description="FlgD Tudor-like" evidence="8">
    <location>
        <begin position="88"/>
        <end position="213"/>
    </location>
</feature>
<keyword evidence="10" id="KW-1185">Reference proteome</keyword>
<dbReference type="Gene3D" id="2.60.40.4070">
    <property type="match status" value="1"/>
</dbReference>
<comment type="similarity">
    <text evidence="1 5">Belongs to the FlgD family.</text>
</comment>
<proteinExistence type="inferred from homology"/>
<dbReference type="STRING" id="180197.SAMN02982919_02064"/>
<evidence type="ECO:0000313" key="10">
    <source>
        <dbReference type="Proteomes" id="UP000199766"/>
    </source>
</evidence>
<keyword evidence="9" id="KW-0966">Cell projection</keyword>
<keyword evidence="3 5" id="KW-1005">Bacterial flagellum biogenesis</keyword>
<dbReference type="Pfam" id="PF13860">
    <property type="entry name" value="FlgD_ig"/>
    <property type="match status" value="1"/>
</dbReference>
<evidence type="ECO:0000256" key="2">
    <source>
        <dbReference type="ARBA" id="ARBA00016013"/>
    </source>
</evidence>
<keyword evidence="9" id="KW-0969">Cilium</keyword>
<evidence type="ECO:0000256" key="1">
    <source>
        <dbReference type="ARBA" id="ARBA00010577"/>
    </source>
</evidence>
<keyword evidence="9" id="KW-0282">Flagellum</keyword>
<comment type="function">
    <text evidence="4 5">Required for flagellar hook formation. May act as a scaffolding protein.</text>
</comment>
<sequence>MSTAISSTTANTAANTATNSTSSVNANNSTGEQDRFLKLLVAQMNNQDPMNPLDNAQMTSQIAQINTVTGIEKLNTTVQSLASQFASQQLMQGTSMVGRQVLVEGNQLTINSESKQGFGAVELADSASSVKVQVLDASNKEVGTMELGALPAGQHNFAWDASGYEGKGALHFKVLAANDKTAVASKALNIDQVSAVSLSNGALQLELARGGSTTQSALKAVL</sequence>
<dbReference type="InterPro" id="IPR025965">
    <property type="entry name" value="FlgD/Vpr_Ig-like"/>
</dbReference>
<dbReference type="Pfam" id="PF13861">
    <property type="entry name" value="FLgD_tudor"/>
    <property type="match status" value="1"/>
</dbReference>
<dbReference type="EMBL" id="FOGD01000006">
    <property type="protein sequence ID" value="SER27364.1"/>
    <property type="molecule type" value="Genomic_DNA"/>
</dbReference>
<name>A0A1H9MUI9_9BURK</name>
<reference evidence="9 10" key="1">
    <citation type="submission" date="2016-10" db="EMBL/GenBank/DDBJ databases">
        <authorList>
            <person name="de Groot N.N."/>
        </authorList>
    </citation>
    <scope>NUCLEOTIDE SEQUENCE [LARGE SCALE GENOMIC DNA]</scope>
    <source>
        <strain evidence="9 10">ATCC 35958</strain>
    </source>
</reference>
<dbReference type="InterPro" id="IPR005648">
    <property type="entry name" value="FlgD"/>
</dbReference>
<gene>
    <name evidence="9" type="ORF">SAMN02982919_02064</name>
</gene>
<evidence type="ECO:0000256" key="3">
    <source>
        <dbReference type="ARBA" id="ARBA00022795"/>
    </source>
</evidence>
<dbReference type="Proteomes" id="UP000199766">
    <property type="component" value="Unassembled WGS sequence"/>
</dbReference>
<feature type="domain" description="FlgD/Vpr Ig-like" evidence="7">
    <location>
        <begin position="106"/>
        <end position="179"/>
    </location>
</feature>